<sequence>MKRLLTTVFPALVIGIAGALFVLHAWGLPPFTSAVQMTDNAYVRGAVTTISPQVSGYIVDIPLQDYAEVHEGDLIARIDDRSYRARLEQARATLASAQAALANLELTRASREASIVVATAQIHNAQAGVEKAQLDLNRILPLLASQVQSRATGDNARVALRQAEAALEQARASHLVAERALAETQGQRQNLQAAVEGAEAAVHLAEIDLANTRVVAPRNGRLGEIGARVGQYVSPGTQVTALVPDQVWVIANYKETQIAGMRPGQVATLRVDALGGLALTGHVERFSPAAGSEFSVIRADNATGNFTKVAQRMPVRIAIDPGQAMAGLVSPGMSVVVSIDTDQGSQGGMRLGAREGAQPTAPRPQAEAAHGVNPG</sequence>
<evidence type="ECO:0000256" key="2">
    <source>
        <dbReference type="SAM" id="MobiDB-lite"/>
    </source>
</evidence>
<evidence type="ECO:0000259" key="3">
    <source>
        <dbReference type="Pfam" id="PF25917"/>
    </source>
</evidence>
<comment type="caution">
    <text evidence="5">The sequence shown here is derived from an EMBL/GenBank/DDBJ whole genome shotgun (WGS) entry which is preliminary data.</text>
</comment>
<dbReference type="Pfam" id="PF25954">
    <property type="entry name" value="Beta-barrel_RND_2"/>
    <property type="match status" value="1"/>
</dbReference>
<dbReference type="OrthoDB" id="9811754at2"/>
<dbReference type="InterPro" id="IPR050739">
    <property type="entry name" value="MFP"/>
</dbReference>
<organism evidence="5 6">
    <name type="scientific">Rhodovarius crocodyli</name>
    <dbReference type="NCBI Taxonomy" id="1979269"/>
    <lineage>
        <taxon>Bacteria</taxon>
        <taxon>Pseudomonadati</taxon>
        <taxon>Pseudomonadota</taxon>
        <taxon>Alphaproteobacteria</taxon>
        <taxon>Acetobacterales</taxon>
        <taxon>Roseomonadaceae</taxon>
        <taxon>Rhodovarius</taxon>
    </lineage>
</organism>
<protein>
    <submittedName>
        <fullName evidence="5">HlyD family secretion protein</fullName>
    </submittedName>
</protein>
<feature type="domain" description="Multidrug resistance protein MdtA-like barrel-sandwich hybrid" evidence="3">
    <location>
        <begin position="48"/>
        <end position="243"/>
    </location>
</feature>
<proteinExistence type="predicted"/>
<dbReference type="InterPro" id="IPR058625">
    <property type="entry name" value="MdtA-like_BSH"/>
</dbReference>
<dbReference type="Proteomes" id="UP000282957">
    <property type="component" value="Unassembled WGS sequence"/>
</dbReference>
<evidence type="ECO:0000313" key="5">
    <source>
        <dbReference type="EMBL" id="RVT99507.1"/>
    </source>
</evidence>
<evidence type="ECO:0000259" key="4">
    <source>
        <dbReference type="Pfam" id="PF25954"/>
    </source>
</evidence>
<accession>A0A437MPD6</accession>
<name>A0A437MPD6_9PROT</name>
<dbReference type="SUPFAM" id="SSF111369">
    <property type="entry name" value="HlyD-like secretion proteins"/>
    <property type="match status" value="3"/>
</dbReference>
<dbReference type="EMBL" id="SACL01000001">
    <property type="protein sequence ID" value="RVT99507.1"/>
    <property type="molecule type" value="Genomic_DNA"/>
</dbReference>
<feature type="region of interest" description="Disordered" evidence="2">
    <location>
        <begin position="343"/>
        <end position="375"/>
    </location>
</feature>
<dbReference type="Pfam" id="PF25917">
    <property type="entry name" value="BSH_RND"/>
    <property type="match status" value="1"/>
</dbReference>
<dbReference type="Gene3D" id="1.10.287.470">
    <property type="entry name" value="Helix hairpin bin"/>
    <property type="match status" value="2"/>
</dbReference>
<dbReference type="PANTHER" id="PTHR30386">
    <property type="entry name" value="MEMBRANE FUSION SUBUNIT OF EMRAB-TOLC MULTIDRUG EFFLUX PUMP"/>
    <property type="match status" value="1"/>
</dbReference>
<keyword evidence="1" id="KW-0175">Coiled coil</keyword>
<feature type="domain" description="CusB-like beta-barrel" evidence="4">
    <location>
        <begin position="246"/>
        <end position="290"/>
    </location>
</feature>
<dbReference type="InterPro" id="IPR058792">
    <property type="entry name" value="Beta-barrel_RND_2"/>
</dbReference>
<reference evidence="5 6" key="1">
    <citation type="submission" date="2019-01" db="EMBL/GenBank/DDBJ databases">
        <authorList>
            <person name="Chen W.-M."/>
        </authorList>
    </citation>
    <scope>NUCLEOTIDE SEQUENCE [LARGE SCALE GENOMIC DNA]</scope>
    <source>
        <strain evidence="5 6">CCP-6</strain>
    </source>
</reference>
<gene>
    <name evidence="5" type="ORF">EOD42_05320</name>
</gene>
<dbReference type="RefSeq" id="WP_127786401.1">
    <property type="nucleotide sequence ID" value="NZ_SACL01000001.1"/>
</dbReference>
<dbReference type="AlphaFoldDB" id="A0A437MPD6"/>
<dbReference type="Gene3D" id="2.40.50.100">
    <property type="match status" value="1"/>
</dbReference>
<feature type="coiled-coil region" evidence="1">
    <location>
        <begin position="153"/>
        <end position="208"/>
    </location>
</feature>
<evidence type="ECO:0000256" key="1">
    <source>
        <dbReference type="SAM" id="Coils"/>
    </source>
</evidence>
<dbReference type="Gene3D" id="2.40.30.170">
    <property type="match status" value="1"/>
</dbReference>
<dbReference type="PANTHER" id="PTHR30386:SF24">
    <property type="entry name" value="MULTIDRUG RESISTANCE EFFLUX PUMP"/>
    <property type="match status" value="1"/>
</dbReference>
<keyword evidence="6" id="KW-1185">Reference proteome</keyword>
<evidence type="ECO:0000313" key="6">
    <source>
        <dbReference type="Proteomes" id="UP000282957"/>
    </source>
</evidence>